<reference evidence="3" key="1">
    <citation type="submission" date="2018-08" db="EMBL/GenBank/DDBJ databases">
        <title>Thalassotalea euphylliae genome.</title>
        <authorList>
            <person name="Summers S."/>
            <person name="Rice S.A."/>
            <person name="Freckelton M.L."/>
            <person name="Nedved B.T."/>
            <person name="Hadfield M.G."/>
        </authorList>
    </citation>
    <scope>NUCLEOTIDE SEQUENCE [LARGE SCALE GENOMIC DNA]</scope>
    <source>
        <strain evidence="3">H3</strain>
    </source>
</reference>
<evidence type="ECO:0000313" key="2">
    <source>
        <dbReference type="EMBL" id="REL31251.1"/>
    </source>
</evidence>
<sequence>MCRKKVTINSDSGGLLPEFKRGESATLLSERVRQPVRPTTGKVVGYFPSCKSKRSIAWESQLELKACRFMEFSCGISFFREQPCVIEYLFENKVKRYIPDFEVELRNGERAYIEVKPHQKLQNPEIRNKYIAISEQLAERNIRLYFVTENEVGNVNFQGNLQLILPYNNEYHASADRAIFSRLMKSVHNISAIEDLLSSKCTLPLIYCAIRNHQLTVDLQKPITLSTQLSFNHKESGHENCITTRWFTLID</sequence>
<evidence type="ECO:0000313" key="3">
    <source>
        <dbReference type="Proteomes" id="UP000256899"/>
    </source>
</evidence>
<dbReference type="Proteomes" id="UP000256899">
    <property type="component" value="Unassembled WGS sequence"/>
</dbReference>
<feature type="domain" description="TnsA endonuclease N-terminal" evidence="1">
    <location>
        <begin position="78"/>
        <end position="149"/>
    </location>
</feature>
<keyword evidence="3" id="KW-1185">Reference proteome</keyword>
<dbReference type="InterPro" id="IPR014833">
    <property type="entry name" value="TnsA_N"/>
</dbReference>
<comment type="caution">
    <text evidence="2">The sequence shown here is derived from an EMBL/GenBank/DDBJ whole genome shotgun (WGS) entry which is preliminary data.</text>
</comment>
<accession>A0A3E0U2P0</accession>
<organism evidence="2 3">
    <name type="scientific">Thalassotalea euphylliae</name>
    <dbReference type="NCBI Taxonomy" id="1655234"/>
    <lineage>
        <taxon>Bacteria</taxon>
        <taxon>Pseudomonadati</taxon>
        <taxon>Pseudomonadota</taxon>
        <taxon>Gammaproteobacteria</taxon>
        <taxon>Alteromonadales</taxon>
        <taxon>Colwelliaceae</taxon>
        <taxon>Thalassotalea</taxon>
    </lineage>
</organism>
<dbReference type="RefSeq" id="WP_116015948.1">
    <property type="nucleotide sequence ID" value="NZ_QUOT01000001.1"/>
</dbReference>
<evidence type="ECO:0000259" key="1">
    <source>
        <dbReference type="Pfam" id="PF08722"/>
    </source>
</evidence>
<gene>
    <name evidence="2" type="ORF">DXX94_11305</name>
</gene>
<dbReference type="Pfam" id="PF08722">
    <property type="entry name" value="Tn7_TnsA-like_N"/>
    <property type="match status" value="1"/>
</dbReference>
<proteinExistence type="predicted"/>
<dbReference type="AlphaFoldDB" id="A0A3E0U2P0"/>
<dbReference type="EMBL" id="QUOT01000001">
    <property type="protein sequence ID" value="REL31251.1"/>
    <property type="molecule type" value="Genomic_DNA"/>
</dbReference>
<name>A0A3E0U2P0_9GAMM</name>
<protein>
    <recommendedName>
        <fullName evidence="1">TnsA endonuclease N-terminal domain-containing protein</fullName>
    </recommendedName>
</protein>
<dbReference type="Gene3D" id="3.40.91.30">
    <property type="match status" value="1"/>
</dbReference>